<dbReference type="EMBL" id="BAABBF010000001">
    <property type="protein sequence ID" value="GAA3697795.1"/>
    <property type="molecule type" value="Genomic_DNA"/>
</dbReference>
<name>A0ABP7D0K8_9SPHN</name>
<keyword evidence="2" id="KW-0238">DNA-binding</keyword>
<evidence type="ECO:0000256" key="2">
    <source>
        <dbReference type="ARBA" id="ARBA00023125"/>
    </source>
</evidence>
<evidence type="ECO:0000259" key="4">
    <source>
        <dbReference type="PROSITE" id="PS50995"/>
    </source>
</evidence>
<dbReference type="InterPro" id="IPR036390">
    <property type="entry name" value="WH_DNA-bd_sf"/>
</dbReference>
<dbReference type="PROSITE" id="PS50995">
    <property type="entry name" value="HTH_MARR_2"/>
    <property type="match status" value="1"/>
</dbReference>
<proteinExistence type="predicted"/>
<dbReference type="Gene3D" id="1.10.10.10">
    <property type="entry name" value="Winged helix-like DNA-binding domain superfamily/Winged helix DNA-binding domain"/>
    <property type="match status" value="1"/>
</dbReference>
<keyword evidence="1" id="KW-0805">Transcription regulation</keyword>
<dbReference type="SMART" id="SM00347">
    <property type="entry name" value="HTH_MARR"/>
    <property type="match status" value="1"/>
</dbReference>
<feature type="domain" description="HTH marR-type" evidence="4">
    <location>
        <begin position="12"/>
        <end position="144"/>
    </location>
</feature>
<dbReference type="InterPro" id="IPR036388">
    <property type="entry name" value="WH-like_DNA-bd_sf"/>
</dbReference>
<protein>
    <submittedName>
        <fullName evidence="5">MarR family transcriptional regulator</fullName>
    </submittedName>
</protein>
<dbReference type="PRINTS" id="PR00598">
    <property type="entry name" value="HTHMARR"/>
</dbReference>
<reference evidence="6" key="1">
    <citation type="journal article" date="2019" name="Int. J. Syst. Evol. Microbiol.">
        <title>The Global Catalogue of Microorganisms (GCM) 10K type strain sequencing project: providing services to taxonomists for standard genome sequencing and annotation.</title>
        <authorList>
            <consortium name="The Broad Institute Genomics Platform"/>
            <consortium name="The Broad Institute Genome Sequencing Center for Infectious Disease"/>
            <person name="Wu L."/>
            <person name="Ma J."/>
        </authorList>
    </citation>
    <scope>NUCLEOTIDE SEQUENCE [LARGE SCALE GENOMIC DNA]</scope>
    <source>
        <strain evidence="6">JCM 17498</strain>
    </source>
</reference>
<dbReference type="Proteomes" id="UP001500523">
    <property type="component" value="Unassembled WGS sequence"/>
</dbReference>
<sequence>MPFYADSEFAPDISIGYLIRRAHQLGGVAMEPVFAAEGLTGIQWSALVSIFFGRGVTAADLARDLGHDKGAMTRLVDTLEERGWITRQRTPEDRRCVKLALTGEGEAVALRCKRHVVACWNTWLADWSEAEVQMMISLLQKLRGTLAVAAGAPCA</sequence>
<evidence type="ECO:0000256" key="3">
    <source>
        <dbReference type="ARBA" id="ARBA00023163"/>
    </source>
</evidence>
<dbReference type="RefSeq" id="WP_344691818.1">
    <property type="nucleotide sequence ID" value="NZ_BAABBF010000001.1"/>
</dbReference>
<dbReference type="PANTHER" id="PTHR42756">
    <property type="entry name" value="TRANSCRIPTIONAL REGULATOR, MARR"/>
    <property type="match status" value="1"/>
</dbReference>
<organism evidence="5 6">
    <name type="scientific">Sphingomonas cynarae</name>
    <dbReference type="NCBI Taxonomy" id="930197"/>
    <lineage>
        <taxon>Bacteria</taxon>
        <taxon>Pseudomonadati</taxon>
        <taxon>Pseudomonadota</taxon>
        <taxon>Alphaproteobacteria</taxon>
        <taxon>Sphingomonadales</taxon>
        <taxon>Sphingomonadaceae</taxon>
        <taxon>Sphingomonas</taxon>
    </lineage>
</organism>
<comment type="caution">
    <text evidence="5">The sequence shown here is derived from an EMBL/GenBank/DDBJ whole genome shotgun (WGS) entry which is preliminary data.</text>
</comment>
<keyword evidence="6" id="KW-1185">Reference proteome</keyword>
<accession>A0ABP7D0K8</accession>
<dbReference type="InterPro" id="IPR000835">
    <property type="entry name" value="HTH_MarR-typ"/>
</dbReference>
<gene>
    <name evidence="5" type="ORF">GCM10022268_05390</name>
</gene>
<evidence type="ECO:0000313" key="6">
    <source>
        <dbReference type="Proteomes" id="UP001500523"/>
    </source>
</evidence>
<dbReference type="Pfam" id="PF01047">
    <property type="entry name" value="MarR"/>
    <property type="match status" value="1"/>
</dbReference>
<dbReference type="PROSITE" id="PS01117">
    <property type="entry name" value="HTH_MARR_1"/>
    <property type="match status" value="1"/>
</dbReference>
<keyword evidence="3" id="KW-0804">Transcription</keyword>
<dbReference type="InterPro" id="IPR023187">
    <property type="entry name" value="Tscrpt_reg_MarR-type_CS"/>
</dbReference>
<dbReference type="SUPFAM" id="SSF46785">
    <property type="entry name" value="Winged helix' DNA-binding domain"/>
    <property type="match status" value="1"/>
</dbReference>
<evidence type="ECO:0000256" key="1">
    <source>
        <dbReference type="ARBA" id="ARBA00023015"/>
    </source>
</evidence>
<dbReference type="PANTHER" id="PTHR42756:SF1">
    <property type="entry name" value="TRANSCRIPTIONAL REPRESSOR OF EMRAB OPERON"/>
    <property type="match status" value="1"/>
</dbReference>
<evidence type="ECO:0000313" key="5">
    <source>
        <dbReference type="EMBL" id="GAA3697795.1"/>
    </source>
</evidence>